<evidence type="ECO:0000313" key="1">
    <source>
        <dbReference type="EMBL" id="RYQ38827.1"/>
    </source>
</evidence>
<dbReference type="EMBL" id="RYUW01000001">
    <property type="protein sequence ID" value="RYQ38827.1"/>
    <property type="molecule type" value="Genomic_DNA"/>
</dbReference>
<comment type="caution">
    <text evidence="1">The sequence shown here is derived from an EMBL/GenBank/DDBJ whole genome shotgun (WGS) entry which is preliminary data.</text>
</comment>
<sequence>MGYEFEGVVYERLRDMQAARRARYAELLKAGMNFTQAAHAVGVSKRTGKVWRNGRTRSTGRNEGPLVDWYAG</sequence>
<protein>
    <submittedName>
        <fullName evidence="1">Transposase</fullName>
    </submittedName>
</protein>
<gene>
    <name evidence="1" type="ORF">PG2003B_0001</name>
</gene>
<organism evidence="1 2">
    <name type="scientific">Bifidobacterium pseudolongum subsp. globosum</name>
    <dbReference type="NCBI Taxonomy" id="1690"/>
    <lineage>
        <taxon>Bacteria</taxon>
        <taxon>Bacillati</taxon>
        <taxon>Actinomycetota</taxon>
        <taxon>Actinomycetes</taxon>
        <taxon>Bifidobacteriales</taxon>
        <taxon>Bifidobacteriaceae</taxon>
        <taxon>Bifidobacterium</taxon>
    </lineage>
</organism>
<proteinExistence type="predicted"/>
<reference evidence="1 2" key="1">
    <citation type="submission" date="2018-12" db="EMBL/GenBank/DDBJ databases">
        <title>Unveiling genomic diversity among members of the Bifidobacterium pseudolongum species, a widely distributed gut commensal of the animal kingdom.</title>
        <authorList>
            <person name="Lugli G.A."/>
            <person name="Duranti S."/>
            <person name="Albert K."/>
            <person name="Mancabelli L."/>
            <person name="Napoli S."/>
            <person name="Viappiani A."/>
            <person name="Anzalone R."/>
            <person name="Longhi G."/>
            <person name="Milani C."/>
            <person name="Turroni F."/>
            <person name="Alessandri G."/>
            <person name="Sela D.A."/>
            <person name="Van Sinderen D."/>
            <person name="Ventura M."/>
        </authorList>
    </citation>
    <scope>NUCLEOTIDE SEQUENCE [LARGE SCALE GENOMIC DNA]</scope>
    <source>
        <strain evidence="1 2">2003B</strain>
    </source>
</reference>
<name>A0A4Q5AXU6_9BIFI</name>
<dbReference type="Proteomes" id="UP000292382">
    <property type="component" value="Unassembled WGS sequence"/>
</dbReference>
<dbReference type="AlphaFoldDB" id="A0A4Q5AXU6"/>
<evidence type="ECO:0000313" key="2">
    <source>
        <dbReference type="Proteomes" id="UP000292382"/>
    </source>
</evidence>
<accession>A0A4Q5AXU6</accession>
<feature type="non-terminal residue" evidence="1">
    <location>
        <position position="72"/>
    </location>
</feature>